<protein>
    <recommendedName>
        <fullName evidence="4">Methyl-accepting chemotaxis protein</fullName>
    </recommendedName>
</protein>
<keyword evidence="3" id="KW-1185">Reference proteome</keyword>
<gene>
    <name evidence="2" type="ORF">EMK97_17320</name>
</gene>
<reference evidence="2 3" key="1">
    <citation type="submission" date="2018-12" db="EMBL/GenBank/DDBJ databases">
        <title>Complete genome of Litorilituus sediminis.</title>
        <authorList>
            <person name="Liu A."/>
            <person name="Rong J."/>
        </authorList>
    </citation>
    <scope>NUCLEOTIDE SEQUENCE [LARGE SCALE GENOMIC DNA]</scope>
    <source>
        <strain evidence="2 3">JCM 17549</strain>
    </source>
</reference>
<evidence type="ECO:0000313" key="3">
    <source>
        <dbReference type="Proteomes" id="UP000290244"/>
    </source>
</evidence>
<name>A0A4P6P6W1_9GAMM</name>
<dbReference type="EMBL" id="CP034759">
    <property type="protein sequence ID" value="QBG37371.1"/>
    <property type="molecule type" value="Genomic_DNA"/>
</dbReference>
<proteinExistence type="predicted"/>
<sequence length="129" mass="13846">MPKTKLVLQGSINRLLHAFANGIIDVRTIANDINGLVDVLGRSSENADEQVQLLNQKIDSLLDSMLTLEAQIETGFKQSQEASIKAKQGAKEVEHGAKQVADTSSGIASLAQDIESSAEMLVELRKSGD</sequence>
<accession>A0A4P6P6W1</accession>
<dbReference type="KEGG" id="lsd:EMK97_17320"/>
<dbReference type="Proteomes" id="UP000290244">
    <property type="component" value="Chromosome"/>
</dbReference>
<evidence type="ECO:0000256" key="1">
    <source>
        <dbReference type="SAM" id="Coils"/>
    </source>
</evidence>
<keyword evidence="1" id="KW-0175">Coiled coil</keyword>
<evidence type="ECO:0000313" key="2">
    <source>
        <dbReference type="EMBL" id="QBG37371.1"/>
    </source>
</evidence>
<organism evidence="2 3">
    <name type="scientific">Litorilituus sediminis</name>
    <dbReference type="NCBI Taxonomy" id="718192"/>
    <lineage>
        <taxon>Bacteria</taxon>
        <taxon>Pseudomonadati</taxon>
        <taxon>Pseudomonadota</taxon>
        <taxon>Gammaproteobacteria</taxon>
        <taxon>Alteromonadales</taxon>
        <taxon>Colwelliaceae</taxon>
        <taxon>Litorilituus</taxon>
    </lineage>
</organism>
<dbReference type="Gene3D" id="1.10.287.950">
    <property type="entry name" value="Methyl-accepting chemotaxis protein"/>
    <property type="match status" value="1"/>
</dbReference>
<dbReference type="RefSeq" id="WP_130604037.1">
    <property type="nucleotide sequence ID" value="NZ_CP034759.1"/>
</dbReference>
<evidence type="ECO:0008006" key="4">
    <source>
        <dbReference type="Google" id="ProtNLM"/>
    </source>
</evidence>
<dbReference type="SUPFAM" id="SSF58104">
    <property type="entry name" value="Methyl-accepting chemotaxis protein (MCP) signaling domain"/>
    <property type="match status" value="1"/>
</dbReference>
<dbReference type="AlphaFoldDB" id="A0A4P6P6W1"/>
<feature type="coiled-coil region" evidence="1">
    <location>
        <begin position="44"/>
        <end position="71"/>
    </location>
</feature>